<organism evidence="1 2">
    <name type="scientific">Teichococcus globiformis</name>
    <dbReference type="NCBI Taxonomy" id="2307229"/>
    <lineage>
        <taxon>Bacteria</taxon>
        <taxon>Pseudomonadati</taxon>
        <taxon>Pseudomonadota</taxon>
        <taxon>Alphaproteobacteria</taxon>
        <taxon>Acetobacterales</taxon>
        <taxon>Roseomonadaceae</taxon>
        <taxon>Roseomonas</taxon>
    </lineage>
</organism>
<keyword evidence="2" id="KW-1185">Reference proteome</keyword>
<dbReference type="RefSeq" id="WP_379595360.1">
    <property type="nucleotide sequence ID" value="NZ_JBHRTN010000008.1"/>
</dbReference>
<accession>A0ABV7FZX3</accession>
<sequence length="340" mass="37057">MQRATALRALADLSGKGLEIGPSHAPLAPRAEGYDVEIVDYLDAEGLRRKYAAAGADVSRVEEVDFIADGRPLPEVIGARHRYDWIIASHVIEHVPDLVQFLRDCEALLKPGGALVLAVPDKRCCFDVLRPVSSVGQVLQAHLDGRTRPVPGVLFDDIAYARRRDASIGWALDDKRPLEAVQPLDFARTHFEQACASDTYVDMHCWVFVPSSFRLIIATLAELGQTGLREAAFRAMGGEFFAVLSREGRNCQADLGTLAQAAREEEAEAVLAAGASTVPLGDLATADHETLRRRLAALEHELAARSATEAELRARLAAMEGARLWRATAPVRAIIDAVRR</sequence>
<comment type="caution">
    <text evidence="1">The sequence shown here is derived from an EMBL/GenBank/DDBJ whole genome shotgun (WGS) entry which is preliminary data.</text>
</comment>
<keyword evidence="1" id="KW-0489">Methyltransferase</keyword>
<gene>
    <name evidence="1" type="ORF">ACFOD4_07685</name>
</gene>
<dbReference type="InterPro" id="IPR029063">
    <property type="entry name" value="SAM-dependent_MTases_sf"/>
</dbReference>
<name>A0ABV7FZX3_9PROT</name>
<dbReference type="EC" id="2.1.1.222" evidence="1"/>
<dbReference type="Pfam" id="PF13489">
    <property type="entry name" value="Methyltransf_23"/>
    <property type="match status" value="1"/>
</dbReference>
<protein>
    <submittedName>
        <fullName evidence="1">Class I SAM-dependent methyltransferase</fullName>
        <ecNumber evidence="1">2.1.1.222</ecNumber>
        <ecNumber evidence="1">2.1.1.64</ecNumber>
    </submittedName>
</protein>
<evidence type="ECO:0000313" key="1">
    <source>
        <dbReference type="EMBL" id="MFC3124936.1"/>
    </source>
</evidence>
<dbReference type="EC" id="2.1.1.64" evidence="1"/>
<dbReference type="SUPFAM" id="SSF53335">
    <property type="entry name" value="S-adenosyl-L-methionine-dependent methyltransferases"/>
    <property type="match status" value="1"/>
</dbReference>
<keyword evidence="1" id="KW-0808">Transferase</keyword>
<dbReference type="GO" id="GO:0032259">
    <property type="term" value="P:methylation"/>
    <property type="evidence" value="ECO:0007669"/>
    <property type="project" value="UniProtKB-KW"/>
</dbReference>
<dbReference type="GO" id="GO:0061542">
    <property type="term" value="F:3-demethylubiquinol 3-O-methyltransferase activity"/>
    <property type="evidence" value="ECO:0007669"/>
    <property type="project" value="UniProtKB-EC"/>
</dbReference>
<dbReference type="Gene3D" id="3.40.50.150">
    <property type="entry name" value="Vaccinia Virus protein VP39"/>
    <property type="match status" value="1"/>
</dbReference>
<evidence type="ECO:0000313" key="2">
    <source>
        <dbReference type="Proteomes" id="UP001595593"/>
    </source>
</evidence>
<dbReference type="EMBL" id="JBHRTN010000008">
    <property type="protein sequence ID" value="MFC3124936.1"/>
    <property type="molecule type" value="Genomic_DNA"/>
</dbReference>
<dbReference type="GO" id="GO:0102208">
    <property type="term" value="F:2-polyprenyl-6-hydroxyphenol methylase activity"/>
    <property type="evidence" value="ECO:0007669"/>
    <property type="project" value="UniProtKB-EC"/>
</dbReference>
<proteinExistence type="predicted"/>
<dbReference type="Proteomes" id="UP001595593">
    <property type="component" value="Unassembled WGS sequence"/>
</dbReference>
<reference evidence="2" key="1">
    <citation type="journal article" date="2019" name="Int. J. Syst. Evol. Microbiol.">
        <title>The Global Catalogue of Microorganisms (GCM) 10K type strain sequencing project: providing services to taxonomists for standard genome sequencing and annotation.</title>
        <authorList>
            <consortium name="The Broad Institute Genomics Platform"/>
            <consortium name="The Broad Institute Genome Sequencing Center for Infectious Disease"/>
            <person name="Wu L."/>
            <person name="Ma J."/>
        </authorList>
    </citation>
    <scope>NUCLEOTIDE SEQUENCE [LARGE SCALE GENOMIC DNA]</scope>
    <source>
        <strain evidence="2">KCTC 52094</strain>
    </source>
</reference>